<dbReference type="PANTHER" id="PTHR13593">
    <property type="match status" value="1"/>
</dbReference>
<dbReference type="PANTHER" id="PTHR13593:SF113">
    <property type="entry name" value="SI:DKEY-266F7.9"/>
    <property type="match status" value="1"/>
</dbReference>
<evidence type="ECO:0008006" key="4">
    <source>
        <dbReference type="Google" id="ProtNLM"/>
    </source>
</evidence>
<dbReference type="InterPro" id="IPR017946">
    <property type="entry name" value="PLC-like_Pdiesterase_TIM-brl"/>
</dbReference>
<dbReference type="RefSeq" id="WP_202006775.1">
    <property type="nucleotide sequence ID" value="NZ_JAERRB010000001.1"/>
</dbReference>
<accession>A0ABS1KMC5</accession>
<evidence type="ECO:0000313" key="2">
    <source>
        <dbReference type="EMBL" id="MBL0739807.1"/>
    </source>
</evidence>
<gene>
    <name evidence="2" type="ORF">JI741_01195</name>
</gene>
<dbReference type="EMBL" id="JAERRB010000001">
    <property type="protein sequence ID" value="MBL0739807.1"/>
    <property type="molecule type" value="Genomic_DNA"/>
</dbReference>
<keyword evidence="1" id="KW-0732">Signal</keyword>
<evidence type="ECO:0000256" key="1">
    <source>
        <dbReference type="SAM" id="SignalP"/>
    </source>
</evidence>
<dbReference type="Proteomes" id="UP000613030">
    <property type="component" value="Unassembled WGS sequence"/>
</dbReference>
<reference evidence="2 3" key="1">
    <citation type="submission" date="2021-01" db="EMBL/GenBank/DDBJ databases">
        <title>Chryseolinea sp. Jin1 Genome sequencing and assembly.</title>
        <authorList>
            <person name="Kim I."/>
        </authorList>
    </citation>
    <scope>NUCLEOTIDE SEQUENCE [LARGE SCALE GENOMIC DNA]</scope>
    <source>
        <strain evidence="2 3">Jin1</strain>
    </source>
</reference>
<dbReference type="PROSITE" id="PS50007">
    <property type="entry name" value="PIPLC_X_DOMAIN"/>
    <property type="match status" value="1"/>
</dbReference>
<dbReference type="Gene3D" id="3.20.20.190">
    <property type="entry name" value="Phosphatidylinositol (PI) phosphodiesterase"/>
    <property type="match status" value="1"/>
</dbReference>
<feature type="chain" id="PRO_5045442168" description="Phosphatidylinositol diacylglycerol-lyase" evidence="1">
    <location>
        <begin position="23"/>
        <end position="662"/>
    </location>
</feature>
<dbReference type="InterPro" id="IPR051057">
    <property type="entry name" value="PI-PLC_domain"/>
</dbReference>
<proteinExistence type="predicted"/>
<evidence type="ECO:0000313" key="3">
    <source>
        <dbReference type="Proteomes" id="UP000613030"/>
    </source>
</evidence>
<dbReference type="SUPFAM" id="SSF51695">
    <property type="entry name" value="PLC-like phosphodiesterases"/>
    <property type="match status" value="1"/>
</dbReference>
<protein>
    <recommendedName>
        <fullName evidence="4">Phosphatidylinositol diacylglycerol-lyase</fullName>
    </recommendedName>
</protein>
<keyword evidence="3" id="KW-1185">Reference proteome</keyword>
<sequence length="662" mass="73587">MKFNLFGALMLVTFLLPVNLRAQSLTFGSPVNYLPHARTDKAVDITRFKNGFFVVWKSMGNDAVVSVAYLGKQDATEFSEDIQVVNTSQTNAAPVLRVLGSRLYAFWIASDGSLRYIINNSDSTFDVAHVNTVAFSNTVKLKGGVSCAAFGNTILMVSHADDKNSMVHALLEATADGTLRAKEQNTIAVSGSSDYPFVVALNDHTARVTFKGANQDAQFYSADYALDSKTWSDKTTIHFKTKISPALYHVFNSTRLFYVWRGDKKDDHLYYAATGTTEIPKSQTELPDEYSTDVPVSLCAVDDKKFVVSFVGKDNKFYLSYFSNYNPARWQEDILFPAKANYTLKDIVMPGSHDAGMSVLSGTGGINAGSINECNVLTQTQTIERQLKAGLRMFDLRVGPYKGVLYTKHCSSDCMADAMGGGYGEKFSDVLLGLKNFLKENKKEFVVLTLSHFCQKETPTQDIARFIADALGTDVMFNNRQQSIDRVTLRELAGKAIVTFEKYAYPTHSIDSSTMQPLQSKAFLNLRREYAATNDISKLLARQVTFFKGLNEGARNNELIRLDWQLSQSSDEAAMVCNDFQSDNISPILNGAILLTNVIRKHRSIIDLSLRGNKYLVSNVSAWIADGTINKRNKPNILYVDAAGAWITDFCVALNEMELYQK</sequence>
<organism evidence="2 3">
    <name type="scientific">Chryseolinea lacunae</name>
    <dbReference type="NCBI Taxonomy" id="2801331"/>
    <lineage>
        <taxon>Bacteria</taxon>
        <taxon>Pseudomonadati</taxon>
        <taxon>Bacteroidota</taxon>
        <taxon>Cytophagia</taxon>
        <taxon>Cytophagales</taxon>
        <taxon>Fulvivirgaceae</taxon>
        <taxon>Chryseolinea</taxon>
    </lineage>
</organism>
<name>A0ABS1KMC5_9BACT</name>
<comment type="caution">
    <text evidence="2">The sequence shown here is derived from an EMBL/GenBank/DDBJ whole genome shotgun (WGS) entry which is preliminary data.</text>
</comment>
<feature type="signal peptide" evidence="1">
    <location>
        <begin position="1"/>
        <end position="22"/>
    </location>
</feature>
<dbReference type="SUPFAM" id="SSF89372">
    <property type="entry name" value="Fucose-specific lectin"/>
    <property type="match status" value="1"/>
</dbReference>